<sequence length="339" mass="36742">MDPWHYPRSPASIELMLRFGESRGIKTPQLMTGTRLAAADLKDPDAIISATQELKVIENLLKALPKASRAGLEVGLTYRLSAYGLLGYGLLSSASGEAALALARRLLPLTYTFASITITSDGRNVQMAFAPAPELIGDTARFVVERAMGATARVLHDVIGRDFRLEWFELAGAASGSGSGVSTVFSAPVRHGAIKGSLGFSSALLQRPLPQANPITARMCEQMCNELLRKRSPRVDTAAFIREHLAGQSFRHPPSVGEYARMLNTTERTLKRRLQSEGTTFREISNGARLARADILMQDGRLSLAQIAAELGFSEPTTFSQAYKKWTGVPPGKARKSGI</sequence>
<reference evidence="5" key="1">
    <citation type="submission" date="2022-07" db="EMBL/GenBank/DDBJ databases">
        <authorList>
            <consortium name="DAFM: The Division of Animal and Food Microbiology"/>
        </authorList>
    </citation>
    <scope>NUCLEOTIDE SEQUENCE</scope>
    <source>
        <strain evidence="5">19MO01SH01-2</strain>
    </source>
</reference>
<dbReference type="AlphaFoldDB" id="A0AAI9BZ35"/>
<evidence type="ECO:0000313" key="5">
    <source>
        <dbReference type="EMBL" id="EKT4090995.1"/>
    </source>
</evidence>
<comment type="caution">
    <text evidence="5">The sequence shown here is derived from an EMBL/GenBank/DDBJ whole genome shotgun (WGS) entry which is preliminary data.</text>
</comment>
<dbReference type="Proteomes" id="UP001218208">
    <property type="component" value="Unassembled WGS sequence"/>
</dbReference>
<dbReference type="Pfam" id="PF12833">
    <property type="entry name" value="HTH_18"/>
    <property type="match status" value="1"/>
</dbReference>
<dbReference type="GO" id="GO:0003700">
    <property type="term" value="F:DNA-binding transcription factor activity"/>
    <property type="evidence" value="ECO:0007669"/>
    <property type="project" value="InterPro"/>
</dbReference>
<dbReference type="PROSITE" id="PS01124">
    <property type="entry name" value="HTH_ARAC_FAMILY_2"/>
    <property type="match status" value="1"/>
</dbReference>
<organism evidence="5 6">
    <name type="scientific">Stenotrophomonas maltophilia</name>
    <name type="common">Pseudomonas maltophilia</name>
    <name type="synonym">Xanthomonas maltophilia</name>
    <dbReference type="NCBI Taxonomy" id="40324"/>
    <lineage>
        <taxon>Bacteria</taxon>
        <taxon>Pseudomonadati</taxon>
        <taxon>Pseudomonadota</taxon>
        <taxon>Gammaproteobacteria</taxon>
        <taxon>Lysobacterales</taxon>
        <taxon>Lysobacteraceae</taxon>
        <taxon>Stenotrophomonas</taxon>
        <taxon>Stenotrophomonas maltophilia group</taxon>
    </lineage>
</organism>
<dbReference type="InterPro" id="IPR009057">
    <property type="entry name" value="Homeodomain-like_sf"/>
</dbReference>
<dbReference type="EMBL" id="ABLOJW010000002">
    <property type="protein sequence ID" value="EKT4090995.1"/>
    <property type="molecule type" value="Genomic_DNA"/>
</dbReference>
<protein>
    <submittedName>
        <fullName evidence="5">AraC family transcriptional regulator ligand-binding domain-containing protein</fullName>
    </submittedName>
</protein>
<gene>
    <name evidence="5" type="ORF">QEG23_000468</name>
</gene>
<dbReference type="GO" id="GO:0000976">
    <property type="term" value="F:transcription cis-regulatory region binding"/>
    <property type="evidence" value="ECO:0007669"/>
    <property type="project" value="TreeGrafter"/>
</dbReference>
<dbReference type="SUPFAM" id="SSF46689">
    <property type="entry name" value="Homeodomain-like"/>
    <property type="match status" value="1"/>
</dbReference>
<name>A0AAI9BZ35_STEMA</name>
<evidence type="ECO:0000256" key="1">
    <source>
        <dbReference type="ARBA" id="ARBA00023015"/>
    </source>
</evidence>
<dbReference type="InterPro" id="IPR018060">
    <property type="entry name" value="HTH_AraC"/>
</dbReference>
<dbReference type="PANTHER" id="PTHR47894:SF1">
    <property type="entry name" value="HTH-TYPE TRANSCRIPTIONAL REGULATOR VQSM"/>
    <property type="match status" value="1"/>
</dbReference>
<keyword evidence="3" id="KW-0804">Transcription</keyword>
<feature type="domain" description="HTH araC/xylS-type" evidence="4">
    <location>
        <begin position="235"/>
        <end position="337"/>
    </location>
</feature>
<dbReference type="InterPro" id="IPR032687">
    <property type="entry name" value="AraC-type_N"/>
</dbReference>
<evidence type="ECO:0000256" key="3">
    <source>
        <dbReference type="ARBA" id="ARBA00023163"/>
    </source>
</evidence>
<accession>A0AAI9BZ35</accession>
<dbReference type="RefSeq" id="WP_153855336.1">
    <property type="nucleotide sequence ID" value="NZ_CP080573.1"/>
</dbReference>
<dbReference type="Pfam" id="PF12625">
    <property type="entry name" value="Arabinose_bd"/>
    <property type="match status" value="1"/>
</dbReference>
<dbReference type="SMART" id="SM00342">
    <property type="entry name" value="HTH_ARAC"/>
    <property type="match status" value="1"/>
</dbReference>
<dbReference type="PANTHER" id="PTHR47894">
    <property type="entry name" value="HTH-TYPE TRANSCRIPTIONAL REGULATOR GADX"/>
    <property type="match status" value="1"/>
</dbReference>
<keyword evidence="2" id="KW-0238">DNA-binding</keyword>
<proteinExistence type="predicted"/>
<dbReference type="Gene3D" id="1.10.10.60">
    <property type="entry name" value="Homeodomain-like"/>
    <property type="match status" value="1"/>
</dbReference>
<dbReference type="GO" id="GO:0005829">
    <property type="term" value="C:cytosol"/>
    <property type="evidence" value="ECO:0007669"/>
    <property type="project" value="TreeGrafter"/>
</dbReference>
<evidence type="ECO:0000256" key="2">
    <source>
        <dbReference type="ARBA" id="ARBA00023125"/>
    </source>
</evidence>
<evidence type="ECO:0000259" key="4">
    <source>
        <dbReference type="PROSITE" id="PS01124"/>
    </source>
</evidence>
<keyword evidence="1" id="KW-0805">Transcription regulation</keyword>
<evidence type="ECO:0000313" key="6">
    <source>
        <dbReference type="Proteomes" id="UP001218208"/>
    </source>
</evidence>